<evidence type="ECO:0000313" key="1">
    <source>
        <dbReference type="EMBL" id="OMO60662.1"/>
    </source>
</evidence>
<proteinExistence type="predicted"/>
<name>A0A1R3GRG5_9ROSI</name>
<dbReference type="EMBL" id="AWUE01021850">
    <property type="protein sequence ID" value="OMO60662.1"/>
    <property type="molecule type" value="Genomic_DNA"/>
</dbReference>
<evidence type="ECO:0000313" key="2">
    <source>
        <dbReference type="Proteomes" id="UP000187203"/>
    </source>
</evidence>
<comment type="caution">
    <text evidence="1">The sequence shown here is derived from an EMBL/GenBank/DDBJ whole genome shotgun (WGS) entry which is preliminary data.</text>
</comment>
<gene>
    <name evidence="1" type="ORF">COLO4_33776</name>
</gene>
<accession>A0A1R3GRG5</accession>
<protein>
    <submittedName>
        <fullName evidence="1">Uncharacterized protein</fullName>
    </submittedName>
</protein>
<keyword evidence="2" id="KW-1185">Reference proteome</keyword>
<reference evidence="2" key="1">
    <citation type="submission" date="2013-09" db="EMBL/GenBank/DDBJ databases">
        <title>Corchorus olitorius genome sequencing.</title>
        <authorList>
            <person name="Alam M."/>
            <person name="Haque M.S."/>
            <person name="Islam M.S."/>
            <person name="Emdad E.M."/>
            <person name="Islam M.M."/>
            <person name="Ahmed B."/>
            <person name="Halim A."/>
            <person name="Hossen Q.M.M."/>
            <person name="Hossain M.Z."/>
            <person name="Ahmed R."/>
            <person name="Khan M.M."/>
            <person name="Islam R."/>
            <person name="Rashid M.M."/>
            <person name="Khan S.A."/>
            <person name="Rahman M.S."/>
            <person name="Alam M."/>
            <person name="Yahiya A.S."/>
            <person name="Khan M.S."/>
            <person name="Azam M.S."/>
            <person name="Haque T."/>
            <person name="Lashkar M.Z.H."/>
            <person name="Akhand A.I."/>
            <person name="Morshed G."/>
            <person name="Roy S."/>
            <person name="Uddin K.S."/>
            <person name="Rabeya T."/>
            <person name="Hossain A.S."/>
            <person name="Chowdhury A."/>
            <person name="Snigdha A.R."/>
            <person name="Mortoza M.S."/>
            <person name="Matin S.A."/>
            <person name="Hoque S.M.E."/>
            <person name="Islam M.K."/>
            <person name="Roy D.K."/>
            <person name="Haider R."/>
            <person name="Moosa M.M."/>
            <person name="Elias S.M."/>
            <person name="Hasan A.M."/>
            <person name="Jahan S."/>
            <person name="Shafiuddin M."/>
            <person name="Mahmood N."/>
            <person name="Shommy N.S."/>
        </authorList>
    </citation>
    <scope>NUCLEOTIDE SEQUENCE [LARGE SCALE GENOMIC DNA]</scope>
    <source>
        <strain evidence="2">cv. O-4</strain>
    </source>
</reference>
<dbReference type="AlphaFoldDB" id="A0A1R3GRG5"/>
<sequence length="72" mass="8124">MGMVSCPAACSLLESSGLLLCLHPQSFCKEIRVEMGKHDNNISRLLSQLSWTRTNWSKYKVLRTPEVSIATR</sequence>
<organism evidence="1 2">
    <name type="scientific">Corchorus olitorius</name>
    <dbReference type="NCBI Taxonomy" id="93759"/>
    <lineage>
        <taxon>Eukaryota</taxon>
        <taxon>Viridiplantae</taxon>
        <taxon>Streptophyta</taxon>
        <taxon>Embryophyta</taxon>
        <taxon>Tracheophyta</taxon>
        <taxon>Spermatophyta</taxon>
        <taxon>Magnoliopsida</taxon>
        <taxon>eudicotyledons</taxon>
        <taxon>Gunneridae</taxon>
        <taxon>Pentapetalae</taxon>
        <taxon>rosids</taxon>
        <taxon>malvids</taxon>
        <taxon>Malvales</taxon>
        <taxon>Malvaceae</taxon>
        <taxon>Grewioideae</taxon>
        <taxon>Apeibeae</taxon>
        <taxon>Corchorus</taxon>
    </lineage>
</organism>
<dbReference type="Proteomes" id="UP000187203">
    <property type="component" value="Unassembled WGS sequence"/>
</dbReference>